<feature type="binding site" evidence="5">
    <location>
        <position position="239"/>
    </location>
    <ligand>
        <name>S-adenosyl-L-methionine</name>
        <dbReference type="ChEBI" id="CHEBI:59789"/>
    </ligand>
</feature>
<dbReference type="InterPro" id="IPR049560">
    <property type="entry name" value="MeTrfase_RsmB-F_NOP2_cat"/>
</dbReference>
<dbReference type="PROSITE" id="PS51686">
    <property type="entry name" value="SAM_MT_RSMB_NOP"/>
    <property type="match status" value="1"/>
</dbReference>
<feature type="region of interest" description="Disordered" evidence="6">
    <location>
        <begin position="390"/>
        <end position="409"/>
    </location>
</feature>
<dbReference type="InterPro" id="IPR029063">
    <property type="entry name" value="SAM-dependent_MTases_sf"/>
</dbReference>
<dbReference type="Pfam" id="PF01189">
    <property type="entry name" value="Methyltr_RsmB-F"/>
    <property type="match status" value="1"/>
</dbReference>
<dbReference type="PANTHER" id="PTHR22807">
    <property type="entry name" value="NOP2 YEAST -RELATED NOL1/NOP2/FMU SUN DOMAIN-CONTAINING"/>
    <property type="match status" value="1"/>
</dbReference>
<feature type="binding site" evidence="5">
    <location>
        <position position="266"/>
    </location>
    <ligand>
        <name>S-adenosyl-L-methionine</name>
        <dbReference type="ChEBI" id="CHEBI:59789"/>
    </ligand>
</feature>
<protein>
    <recommendedName>
        <fullName evidence="7">SAM-dependent MTase RsmB/NOP-type domain-containing protein</fullName>
    </recommendedName>
</protein>
<evidence type="ECO:0000256" key="4">
    <source>
        <dbReference type="ARBA" id="ARBA00022884"/>
    </source>
</evidence>
<reference evidence="8 9" key="1">
    <citation type="submission" date="2019-07" db="EMBL/GenBank/DDBJ databases">
        <title>Whole genome shotgun sequence of Chitinophaga cymbidii NBRC 109752.</title>
        <authorList>
            <person name="Hosoyama A."/>
            <person name="Uohara A."/>
            <person name="Ohji S."/>
            <person name="Ichikawa N."/>
        </authorList>
    </citation>
    <scope>NUCLEOTIDE SEQUENCE [LARGE SCALE GENOMIC DNA]</scope>
    <source>
        <strain evidence="8 9">NBRC 109752</strain>
    </source>
</reference>
<dbReference type="GO" id="GO:0003723">
    <property type="term" value="F:RNA binding"/>
    <property type="evidence" value="ECO:0007669"/>
    <property type="project" value="UniProtKB-UniRule"/>
</dbReference>
<organism evidence="8 9">
    <name type="scientific">Chitinophaga cymbidii</name>
    <dbReference type="NCBI Taxonomy" id="1096750"/>
    <lineage>
        <taxon>Bacteria</taxon>
        <taxon>Pseudomonadati</taxon>
        <taxon>Bacteroidota</taxon>
        <taxon>Chitinophagia</taxon>
        <taxon>Chitinophagales</taxon>
        <taxon>Chitinophagaceae</taxon>
        <taxon>Chitinophaga</taxon>
    </lineage>
</organism>
<dbReference type="InterPro" id="IPR001678">
    <property type="entry name" value="MeTrfase_RsmB-F_NOP2_dom"/>
</dbReference>
<keyword evidence="4 5" id="KW-0694">RNA-binding</keyword>
<dbReference type="GO" id="GO:0070475">
    <property type="term" value="P:rRNA base methylation"/>
    <property type="evidence" value="ECO:0007669"/>
    <property type="project" value="TreeGrafter"/>
</dbReference>
<dbReference type="GO" id="GO:0005829">
    <property type="term" value="C:cytosol"/>
    <property type="evidence" value="ECO:0007669"/>
    <property type="project" value="TreeGrafter"/>
</dbReference>
<gene>
    <name evidence="8" type="ORF">CCY01nite_03710</name>
</gene>
<feature type="domain" description="SAM-dependent MTase RsmB/NOP-type" evidence="7">
    <location>
        <begin position="122"/>
        <end position="403"/>
    </location>
</feature>
<dbReference type="PRINTS" id="PR02008">
    <property type="entry name" value="RCMTFAMILY"/>
</dbReference>
<evidence type="ECO:0000313" key="8">
    <source>
        <dbReference type="EMBL" id="GEP94111.1"/>
    </source>
</evidence>
<evidence type="ECO:0000256" key="5">
    <source>
        <dbReference type="PROSITE-ProRule" id="PRU01023"/>
    </source>
</evidence>
<dbReference type="EMBL" id="BKAU01000001">
    <property type="protein sequence ID" value="GEP94111.1"/>
    <property type="molecule type" value="Genomic_DNA"/>
</dbReference>
<keyword evidence="3 5" id="KW-0949">S-adenosyl-L-methionine</keyword>
<evidence type="ECO:0000259" key="7">
    <source>
        <dbReference type="PROSITE" id="PS51686"/>
    </source>
</evidence>
<evidence type="ECO:0000256" key="6">
    <source>
        <dbReference type="SAM" id="MobiDB-lite"/>
    </source>
</evidence>
<comment type="caution">
    <text evidence="8">The sequence shown here is derived from an EMBL/GenBank/DDBJ whole genome shotgun (WGS) entry which is preliminary data.</text>
</comment>
<accession>A0A512REH9</accession>
<dbReference type="Proteomes" id="UP000321436">
    <property type="component" value="Unassembled WGS sequence"/>
</dbReference>
<evidence type="ECO:0000256" key="2">
    <source>
        <dbReference type="ARBA" id="ARBA00022679"/>
    </source>
</evidence>
<keyword evidence="1 5" id="KW-0489">Methyltransferase</keyword>
<dbReference type="InterPro" id="IPR023267">
    <property type="entry name" value="RCMT"/>
</dbReference>
<evidence type="ECO:0000313" key="9">
    <source>
        <dbReference type="Proteomes" id="UP000321436"/>
    </source>
</evidence>
<sequence length="409" mass="46016">MNDYLCPMTRWENYIIAAEKIIQDYNGAMPLHHYLKSFFKAHPHMGSRDRKRVQQLVYHYFRLGRTEPALPLRERILLGTFLCEQSHDELLAFFKPEWNAAAALTVDEKLALVQKQLNIFPFAAHLSAGIDASAFSRSFLQQPKLFIRMRPGREAAILRLAGDAERVGENALAFPNGTKIETLIPDKSWYEIQDLSSQETGLRFNPHAGEHWWDCCAASGGKSILLHDLQPAIHLLATDVRASIIENLRKRFAEANIRSYSAKVMDLTGAGLQASLPRTRFSGIILDAPCSGSGTWGRTPENLYYFREEQIMTYASLQRQIARNVAPFLEPGGTLVYITCSVFREENEGAVAFIEKECGLKIVESGVISGYQRNADTMFVAVAKKKAPEAAHHGRNVHKLRRAGQKESP</sequence>
<dbReference type="GO" id="GO:0009383">
    <property type="term" value="F:rRNA (cytosine-C5-)-methyltransferase activity"/>
    <property type="evidence" value="ECO:0007669"/>
    <property type="project" value="TreeGrafter"/>
</dbReference>
<dbReference type="Gene3D" id="3.40.50.150">
    <property type="entry name" value="Vaccinia Virus protein VP39"/>
    <property type="match status" value="1"/>
</dbReference>
<feature type="active site" description="Nucleophile" evidence="5">
    <location>
        <position position="340"/>
    </location>
</feature>
<evidence type="ECO:0000256" key="1">
    <source>
        <dbReference type="ARBA" id="ARBA00022603"/>
    </source>
</evidence>
<name>A0A512REH9_9BACT</name>
<feature type="compositionally biased region" description="Basic residues" evidence="6">
    <location>
        <begin position="393"/>
        <end position="403"/>
    </location>
</feature>
<feature type="binding site" evidence="5">
    <location>
        <position position="287"/>
    </location>
    <ligand>
        <name>S-adenosyl-L-methionine</name>
        <dbReference type="ChEBI" id="CHEBI:59789"/>
    </ligand>
</feature>
<evidence type="ECO:0000256" key="3">
    <source>
        <dbReference type="ARBA" id="ARBA00022691"/>
    </source>
</evidence>
<keyword evidence="2 5" id="KW-0808">Transferase</keyword>
<comment type="caution">
    <text evidence="5">Lacks conserved residue(s) required for the propagation of feature annotation.</text>
</comment>
<comment type="similarity">
    <text evidence="5">Belongs to the class I-like SAM-binding methyltransferase superfamily. RsmB/NOP family.</text>
</comment>
<proteinExistence type="inferred from homology"/>
<dbReference type="AlphaFoldDB" id="A0A512REH9"/>
<keyword evidence="9" id="KW-1185">Reference proteome</keyword>
<dbReference type="SUPFAM" id="SSF53335">
    <property type="entry name" value="S-adenosyl-L-methionine-dependent methyltransferases"/>
    <property type="match status" value="1"/>
</dbReference>
<dbReference type="PANTHER" id="PTHR22807:SF61">
    <property type="entry name" value="NOL1_NOP2_SUN FAMILY PROTEIN _ ANTITERMINATION NUSB DOMAIN-CONTAINING PROTEIN"/>
    <property type="match status" value="1"/>
</dbReference>